<dbReference type="EC" id="3.1.3.16" evidence="1"/>
<dbReference type="PANTHER" id="PTHR11668:SF450">
    <property type="entry name" value="SERINE_THREONINE-PROTEIN PHOSPHATASE"/>
    <property type="match status" value="1"/>
</dbReference>
<dbReference type="PRINTS" id="PR00114">
    <property type="entry name" value="STPHPHTASE"/>
</dbReference>
<dbReference type="GO" id="GO:0004722">
    <property type="term" value="F:protein serine/threonine phosphatase activity"/>
    <property type="evidence" value="ECO:0007669"/>
    <property type="project" value="UniProtKB-EC"/>
</dbReference>
<dbReference type="InterPro" id="IPR004843">
    <property type="entry name" value="Calcineurin-like_PHP"/>
</dbReference>
<dbReference type="Proteomes" id="UP000005237">
    <property type="component" value="Unassembled WGS sequence"/>
</dbReference>
<accession>A0A8R1I7L0</accession>
<dbReference type="PANTHER" id="PTHR11668">
    <property type="entry name" value="SERINE/THREONINE PROTEIN PHOSPHATASE"/>
    <property type="match status" value="1"/>
</dbReference>
<dbReference type="PROSITE" id="PS00125">
    <property type="entry name" value="SER_THR_PHOSPHATASE"/>
    <property type="match status" value="1"/>
</dbReference>
<dbReference type="Pfam" id="PF00149">
    <property type="entry name" value="Metallophos"/>
    <property type="match status" value="1"/>
</dbReference>
<dbReference type="CDD" id="cd00144">
    <property type="entry name" value="MPP_PPP_family"/>
    <property type="match status" value="1"/>
</dbReference>
<protein>
    <recommendedName>
        <fullName evidence="1">Serine/threonine-protein phosphatase</fullName>
        <ecNumber evidence="1">3.1.3.16</ecNumber>
    </recommendedName>
</protein>
<dbReference type="SUPFAM" id="SSF56300">
    <property type="entry name" value="Metallo-dependent phosphatases"/>
    <property type="match status" value="1"/>
</dbReference>
<feature type="region of interest" description="Disordered" evidence="2">
    <location>
        <begin position="268"/>
        <end position="310"/>
    </location>
</feature>
<evidence type="ECO:0000313" key="5">
    <source>
        <dbReference type="Proteomes" id="UP000005237"/>
    </source>
</evidence>
<feature type="domain" description="Serine/threonine specific protein phosphatases" evidence="3">
    <location>
        <begin position="15"/>
        <end position="20"/>
    </location>
</feature>
<dbReference type="InterPro" id="IPR050341">
    <property type="entry name" value="PP1_catalytic_subunit"/>
</dbReference>
<evidence type="ECO:0000259" key="3">
    <source>
        <dbReference type="PROSITE" id="PS00125"/>
    </source>
</evidence>
<organism evidence="4 5">
    <name type="scientific">Caenorhabditis japonica</name>
    <dbReference type="NCBI Taxonomy" id="281687"/>
    <lineage>
        <taxon>Eukaryota</taxon>
        <taxon>Metazoa</taxon>
        <taxon>Ecdysozoa</taxon>
        <taxon>Nematoda</taxon>
        <taxon>Chromadorea</taxon>
        <taxon>Rhabditida</taxon>
        <taxon>Rhabditina</taxon>
        <taxon>Rhabditomorpha</taxon>
        <taxon>Rhabditoidea</taxon>
        <taxon>Rhabditidae</taxon>
        <taxon>Peloderinae</taxon>
        <taxon>Caenorhabditis</taxon>
    </lineage>
</organism>
<sequence length="310" mass="33393">MFALKIVFPTEFVLLRGNHETKEINNAYGFKDECLMKFGPSEGVQVFDRFNEVFSWLPLACLVGGKILCMHGGISDALKSLDDIRAIPKPLPEVNKCKLAMDLMWADPMESNQISAVDETPQYMPNYSRGTSIVFNDAAVADVCQRLKLQLVVRAHQNNGAILKINADGSIAVLRMRNMKAEGMKQDFLDETTHIEDVPATPPFRAVNTCALNSLPTTTTTSSSSSSSNPSTASTCIAVPTSSTTLSVQATQVPTSIRTAVVTPAAPAAPGFSQAAPASVQATQDTTRSKEKALSPIAKRKSSEPGKQKE</sequence>
<comment type="catalytic activity">
    <reaction evidence="1">
        <text>O-phospho-L-threonyl-[protein] + H2O = L-threonyl-[protein] + phosphate</text>
        <dbReference type="Rhea" id="RHEA:47004"/>
        <dbReference type="Rhea" id="RHEA-COMP:11060"/>
        <dbReference type="Rhea" id="RHEA-COMP:11605"/>
        <dbReference type="ChEBI" id="CHEBI:15377"/>
        <dbReference type="ChEBI" id="CHEBI:30013"/>
        <dbReference type="ChEBI" id="CHEBI:43474"/>
        <dbReference type="ChEBI" id="CHEBI:61977"/>
        <dbReference type="EC" id="3.1.3.16"/>
    </reaction>
</comment>
<feature type="compositionally biased region" description="Basic and acidic residues" evidence="2">
    <location>
        <begin position="301"/>
        <end position="310"/>
    </location>
</feature>
<dbReference type="GO" id="GO:0005634">
    <property type="term" value="C:nucleus"/>
    <property type="evidence" value="ECO:0007669"/>
    <property type="project" value="TreeGrafter"/>
</dbReference>
<evidence type="ECO:0000256" key="1">
    <source>
        <dbReference type="RuleBase" id="RU004273"/>
    </source>
</evidence>
<dbReference type="Gene3D" id="3.60.21.10">
    <property type="match status" value="1"/>
</dbReference>
<keyword evidence="1" id="KW-0378">Hydrolase</keyword>
<dbReference type="SMART" id="SM00156">
    <property type="entry name" value="PP2Ac"/>
    <property type="match status" value="1"/>
</dbReference>
<dbReference type="GO" id="GO:0005737">
    <property type="term" value="C:cytoplasm"/>
    <property type="evidence" value="ECO:0007669"/>
    <property type="project" value="TreeGrafter"/>
</dbReference>
<reference evidence="5" key="1">
    <citation type="submission" date="2010-08" db="EMBL/GenBank/DDBJ databases">
        <authorList>
            <consortium name="Caenorhabditis japonica Sequencing Consortium"/>
            <person name="Wilson R.K."/>
        </authorList>
    </citation>
    <scope>NUCLEOTIDE SEQUENCE [LARGE SCALE GENOMIC DNA]</scope>
    <source>
        <strain evidence="5">DF5081</strain>
    </source>
</reference>
<proteinExistence type="inferred from homology"/>
<dbReference type="AlphaFoldDB" id="A0A8R1I7L0"/>
<feature type="region of interest" description="Disordered" evidence="2">
    <location>
        <begin position="216"/>
        <end position="236"/>
    </location>
</feature>
<name>A0A8R1I7L0_CAEJA</name>
<dbReference type="InterPro" id="IPR006186">
    <property type="entry name" value="Ser/Thr-sp_prot-phosphatase"/>
</dbReference>
<evidence type="ECO:0000313" key="4">
    <source>
        <dbReference type="EnsemblMetazoa" id="CJA18880a.1"/>
    </source>
</evidence>
<comment type="similarity">
    <text evidence="1">Belongs to the PPP phosphatase family.</text>
</comment>
<dbReference type="InterPro" id="IPR029052">
    <property type="entry name" value="Metallo-depent_PP-like"/>
</dbReference>
<reference evidence="4" key="2">
    <citation type="submission" date="2022-06" db="UniProtKB">
        <authorList>
            <consortium name="EnsemblMetazoa"/>
        </authorList>
    </citation>
    <scope>IDENTIFICATION</scope>
    <source>
        <strain evidence="4">DF5081</strain>
    </source>
</reference>
<keyword evidence="5" id="KW-1185">Reference proteome</keyword>
<dbReference type="EnsemblMetazoa" id="CJA18880a.1">
    <property type="protein sequence ID" value="CJA18880a.1"/>
    <property type="gene ID" value="WBGene00138083"/>
</dbReference>
<evidence type="ECO:0000256" key="2">
    <source>
        <dbReference type="SAM" id="MobiDB-lite"/>
    </source>
</evidence>
<feature type="compositionally biased region" description="Low complexity" evidence="2">
    <location>
        <begin position="268"/>
        <end position="278"/>
    </location>
</feature>